<reference evidence="2" key="1">
    <citation type="submission" date="2023-03" db="EMBL/GenBank/DDBJ databases">
        <title>Massive genome expansion in bonnet fungi (Mycena s.s.) driven by repeated elements and novel gene families across ecological guilds.</title>
        <authorList>
            <consortium name="Lawrence Berkeley National Laboratory"/>
            <person name="Harder C.B."/>
            <person name="Miyauchi S."/>
            <person name="Viragh M."/>
            <person name="Kuo A."/>
            <person name="Thoen E."/>
            <person name="Andreopoulos B."/>
            <person name="Lu D."/>
            <person name="Skrede I."/>
            <person name="Drula E."/>
            <person name="Henrissat B."/>
            <person name="Morin E."/>
            <person name="Kohler A."/>
            <person name="Barry K."/>
            <person name="LaButti K."/>
            <person name="Morin E."/>
            <person name="Salamov A."/>
            <person name="Lipzen A."/>
            <person name="Mereny Z."/>
            <person name="Hegedus B."/>
            <person name="Baldrian P."/>
            <person name="Stursova M."/>
            <person name="Weitz H."/>
            <person name="Taylor A."/>
            <person name="Grigoriev I.V."/>
            <person name="Nagy L.G."/>
            <person name="Martin F."/>
            <person name="Kauserud H."/>
        </authorList>
    </citation>
    <scope>NUCLEOTIDE SEQUENCE</scope>
    <source>
        <strain evidence="2">CBHHK067</strain>
    </source>
</reference>
<feature type="compositionally biased region" description="Polar residues" evidence="1">
    <location>
        <begin position="14"/>
        <end position="25"/>
    </location>
</feature>
<gene>
    <name evidence="2" type="ORF">B0H17DRAFT_1151771</name>
</gene>
<feature type="compositionally biased region" description="Basic residues" evidence="1">
    <location>
        <begin position="222"/>
        <end position="233"/>
    </location>
</feature>
<dbReference type="EMBL" id="JARKIE010000669">
    <property type="protein sequence ID" value="KAJ7621675.1"/>
    <property type="molecule type" value="Genomic_DNA"/>
</dbReference>
<evidence type="ECO:0000256" key="1">
    <source>
        <dbReference type="SAM" id="MobiDB-lite"/>
    </source>
</evidence>
<organism evidence="2 3">
    <name type="scientific">Mycena rosella</name>
    <name type="common">Pink bonnet</name>
    <name type="synonym">Agaricus rosellus</name>
    <dbReference type="NCBI Taxonomy" id="1033263"/>
    <lineage>
        <taxon>Eukaryota</taxon>
        <taxon>Fungi</taxon>
        <taxon>Dikarya</taxon>
        <taxon>Basidiomycota</taxon>
        <taxon>Agaricomycotina</taxon>
        <taxon>Agaricomycetes</taxon>
        <taxon>Agaricomycetidae</taxon>
        <taxon>Agaricales</taxon>
        <taxon>Marasmiineae</taxon>
        <taxon>Mycenaceae</taxon>
        <taxon>Mycena</taxon>
    </lineage>
</organism>
<feature type="region of interest" description="Disordered" evidence="1">
    <location>
        <begin position="215"/>
        <end position="327"/>
    </location>
</feature>
<name>A0AAD7BI52_MYCRO</name>
<dbReference type="Proteomes" id="UP001221757">
    <property type="component" value="Unassembled WGS sequence"/>
</dbReference>
<evidence type="ECO:0000313" key="2">
    <source>
        <dbReference type="EMBL" id="KAJ7621675.1"/>
    </source>
</evidence>
<evidence type="ECO:0000313" key="3">
    <source>
        <dbReference type="Proteomes" id="UP001221757"/>
    </source>
</evidence>
<protein>
    <submittedName>
        <fullName evidence="2">Uncharacterized protein</fullName>
    </submittedName>
</protein>
<accession>A0AAD7BI52</accession>
<feature type="compositionally biased region" description="Acidic residues" evidence="1">
    <location>
        <begin position="239"/>
        <end position="259"/>
    </location>
</feature>
<comment type="caution">
    <text evidence="2">The sequence shown here is derived from an EMBL/GenBank/DDBJ whole genome shotgun (WGS) entry which is preliminary data.</text>
</comment>
<keyword evidence="3" id="KW-1185">Reference proteome</keyword>
<proteinExistence type="predicted"/>
<sequence>MLISDLHASGPSAVASTSRSLTNAQKSKRKKDAKPLEHSKVLILTEKTCYIAAINRVYGNPPLSTTTLDCITAKGRLPCSLCAARDEIELDFPSPRLLSGTKLPLFTAPPAAAPLSAAEKKLRLTKKEREQVQLSVIKFGESVRRAERKNATHQDRPKSSYLPMSLIKSILDNLLSLDSITRLEPLVQRWVFATGHRVRLYAALHTLRATINSQRETERLKRKEKRRATRAGKKAVYDSESESANEDQEESSSGDEEVDEHPRSSPIPPPPKHSRKVLKEVTNQKPSTRARVTRAARKPLQGASEVAQSYGVPYRTSSGRRAAKAAG</sequence>
<dbReference type="AlphaFoldDB" id="A0AAD7BI52"/>
<feature type="region of interest" description="Disordered" evidence="1">
    <location>
        <begin position="1"/>
        <end position="33"/>
    </location>
</feature>